<keyword evidence="3" id="KW-1185">Reference proteome</keyword>
<reference evidence="3" key="1">
    <citation type="submission" date="2016-08" db="EMBL/GenBank/DDBJ databases">
        <authorList>
            <person name="Varghese N."/>
            <person name="Submissions Spin"/>
        </authorList>
    </citation>
    <scope>NUCLEOTIDE SEQUENCE [LARGE SCALE GENOMIC DNA]</scope>
    <source>
        <strain evidence="3">REICA_142</strain>
    </source>
</reference>
<evidence type="ECO:0000313" key="2">
    <source>
        <dbReference type="EMBL" id="SCC63067.1"/>
    </source>
</evidence>
<proteinExistence type="predicted"/>
<gene>
    <name evidence="2" type="ORF">GA0061070_105116</name>
</gene>
<dbReference type="RefSeq" id="WP_039024831.1">
    <property type="nucleotide sequence ID" value="NZ_FMBC01000051.1"/>
</dbReference>
<protein>
    <submittedName>
        <fullName evidence="2">Uncharacterized protein</fullName>
    </submittedName>
</protein>
<dbReference type="AlphaFoldDB" id="A0A1C4G4D4"/>
<feature type="chain" id="PRO_5008692381" evidence="1">
    <location>
        <begin position="19"/>
        <end position="146"/>
    </location>
</feature>
<evidence type="ECO:0000313" key="3">
    <source>
        <dbReference type="Proteomes" id="UP000198515"/>
    </source>
</evidence>
<dbReference type="Proteomes" id="UP000198515">
    <property type="component" value="Unassembled WGS sequence"/>
</dbReference>
<organism evidence="2 3">
    <name type="scientific">Kosakonia oryziphila</name>
    <dbReference type="NCBI Taxonomy" id="1005667"/>
    <lineage>
        <taxon>Bacteria</taxon>
        <taxon>Pseudomonadati</taxon>
        <taxon>Pseudomonadota</taxon>
        <taxon>Gammaproteobacteria</taxon>
        <taxon>Enterobacterales</taxon>
        <taxon>Enterobacteriaceae</taxon>
        <taxon>Kosakonia</taxon>
    </lineage>
</organism>
<name>A0A1C4G4D4_9ENTR</name>
<accession>A0A1C4G4D4</accession>
<evidence type="ECO:0000256" key="1">
    <source>
        <dbReference type="SAM" id="SignalP"/>
    </source>
</evidence>
<sequence length="146" mass="15756">MKKITFLLMVLASAQAGAAVNQWTRTWVQGVTEYRIQGKNGAELLMTCSPENNAFVQYTSPDGKTLTSGNDDGRSVQAQTDSGDTFLINDTFSDAGGSNFEAFWDAARKSHRIHITATGLTSATFTFSNAAGVLPEFDKSGCLTRM</sequence>
<dbReference type="EMBL" id="FMBC01000051">
    <property type="protein sequence ID" value="SCC63067.1"/>
    <property type="molecule type" value="Genomic_DNA"/>
</dbReference>
<keyword evidence="1" id="KW-0732">Signal</keyword>
<dbReference type="OrthoDB" id="6458069at2"/>
<feature type="signal peptide" evidence="1">
    <location>
        <begin position="1"/>
        <end position="18"/>
    </location>
</feature>